<dbReference type="AlphaFoldDB" id="A0A1G9BP47"/>
<sequence>MEELKQVLKEYDIGPAEIVQMTNRLYKVHTYNYTFALKRSRLNPHQAVNWRNAYQQAYRHELKAVVPVYMTSRGELFVQHQGSYYYLTPWQETMERDEPVHGIEAFFREISSIHKQTIQENDILFADVQEIVAGQSQQVRANRRKLLEYVERFEARRFMSPFELQVCTHYRDIERAFTQLESWLDYYLEDIQADNRQRKCLCHGNLRSSHILTIKDNGYLVNWEHSFTGNPVHDLVIYFNNEFQYHDSLFSEVMNFFPLYEKRNPLLLSEKSLLAILLLNPSSYLELVEKNLQQQSDKALPFQVRDLERAHRRLIHGLKLQGILYEQREKILEEQLQED</sequence>
<dbReference type="STRING" id="407036.SAMN05216243_3055"/>
<keyword evidence="2" id="KW-0946">Virion</keyword>
<name>A0A1G9BP47_9BACI</name>
<dbReference type="OrthoDB" id="2379727at2"/>
<dbReference type="InterPro" id="IPR047175">
    <property type="entry name" value="CotS-like"/>
</dbReference>
<dbReference type="Gene3D" id="3.30.200.20">
    <property type="entry name" value="Phosphorylase Kinase, domain 1"/>
    <property type="match status" value="1"/>
</dbReference>
<accession>A0A1G9BP47</accession>
<evidence type="ECO:0000313" key="3">
    <source>
        <dbReference type="Proteomes" id="UP000198694"/>
    </source>
</evidence>
<dbReference type="PANTHER" id="PTHR39179">
    <property type="entry name" value="SPORE COAT PROTEIN I"/>
    <property type="match status" value="1"/>
</dbReference>
<dbReference type="EMBL" id="FNFL01000006">
    <property type="protein sequence ID" value="SDK41268.1"/>
    <property type="molecule type" value="Genomic_DNA"/>
</dbReference>
<reference evidence="2 3" key="1">
    <citation type="submission" date="2016-10" db="EMBL/GenBank/DDBJ databases">
        <authorList>
            <person name="de Groot N.N."/>
        </authorList>
    </citation>
    <scope>NUCLEOTIDE SEQUENCE [LARGE SCALE GENOMIC DNA]</scope>
    <source>
        <strain evidence="2 3">CGMCC 1.6502</strain>
    </source>
</reference>
<dbReference type="GO" id="GO:0042601">
    <property type="term" value="C:endospore-forming forespore"/>
    <property type="evidence" value="ECO:0007669"/>
    <property type="project" value="TreeGrafter"/>
</dbReference>
<dbReference type="Proteomes" id="UP000198694">
    <property type="component" value="Unassembled WGS sequence"/>
</dbReference>
<dbReference type="RefSeq" id="WP_093215973.1">
    <property type="nucleotide sequence ID" value="NZ_FNFL01000006.1"/>
</dbReference>
<keyword evidence="2" id="KW-0167">Capsid protein</keyword>
<organism evidence="2 3">
    <name type="scientific">Sediminibacillus albus</name>
    <dbReference type="NCBI Taxonomy" id="407036"/>
    <lineage>
        <taxon>Bacteria</taxon>
        <taxon>Bacillati</taxon>
        <taxon>Bacillota</taxon>
        <taxon>Bacilli</taxon>
        <taxon>Bacillales</taxon>
        <taxon>Bacillaceae</taxon>
        <taxon>Sediminibacillus</taxon>
    </lineage>
</organism>
<dbReference type="Pfam" id="PF01636">
    <property type="entry name" value="APH"/>
    <property type="match status" value="1"/>
</dbReference>
<dbReference type="PANTHER" id="PTHR39179:SF3">
    <property type="entry name" value="COTS-RELATED PROTEIN"/>
    <property type="match status" value="1"/>
</dbReference>
<dbReference type="InterPro" id="IPR011009">
    <property type="entry name" value="Kinase-like_dom_sf"/>
</dbReference>
<keyword evidence="3" id="KW-1185">Reference proteome</keyword>
<gene>
    <name evidence="2" type="ORF">SAMN05216243_3055</name>
</gene>
<evidence type="ECO:0000259" key="1">
    <source>
        <dbReference type="Pfam" id="PF01636"/>
    </source>
</evidence>
<feature type="domain" description="Aminoglycoside phosphotransferase" evidence="1">
    <location>
        <begin position="22"/>
        <end position="243"/>
    </location>
</feature>
<dbReference type="InterPro" id="IPR002575">
    <property type="entry name" value="Aminoglycoside_PTrfase"/>
</dbReference>
<proteinExistence type="predicted"/>
<protein>
    <submittedName>
        <fullName evidence="2">Spore coat protein YsxE</fullName>
    </submittedName>
</protein>
<dbReference type="SUPFAM" id="SSF56112">
    <property type="entry name" value="Protein kinase-like (PK-like)"/>
    <property type="match status" value="1"/>
</dbReference>
<evidence type="ECO:0000313" key="2">
    <source>
        <dbReference type="EMBL" id="SDK41268.1"/>
    </source>
</evidence>
<dbReference type="Gene3D" id="3.90.1200.10">
    <property type="match status" value="1"/>
</dbReference>